<dbReference type="InterPro" id="IPR029060">
    <property type="entry name" value="PIN-like_dom_sf"/>
</dbReference>
<evidence type="ECO:0000313" key="1">
    <source>
        <dbReference type="EMBL" id="RXJ83087.1"/>
    </source>
</evidence>
<dbReference type="OrthoDB" id="5373272at2"/>
<dbReference type="RefSeq" id="WP_128987340.1">
    <property type="nucleotide sequence ID" value="NZ_PDJZ01000016.1"/>
</dbReference>
<comment type="caution">
    <text evidence="1">The sequence shown here is derived from an EMBL/GenBank/DDBJ whole genome shotgun (WGS) entry which is preliminary data.</text>
</comment>
<reference evidence="1 2" key="1">
    <citation type="submission" date="2017-10" db="EMBL/GenBank/DDBJ databases">
        <title>Genomics of the genus Arcobacter.</title>
        <authorList>
            <person name="Perez-Cataluna A."/>
            <person name="Figueras M.J."/>
        </authorList>
    </citation>
    <scope>NUCLEOTIDE SEQUENCE [LARGE SCALE GENOMIC DNA]</scope>
    <source>
        <strain evidence="1 2">F26</strain>
    </source>
</reference>
<proteinExistence type="predicted"/>
<dbReference type="Gene3D" id="3.40.50.1010">
    <property type="entry name" value="5'-nuclease"/>
    <property type="match status" value="1"/>
</dbReference>
<name>A0A4Q0ZA77_9BACT</name>
<evidence type="ECO:0000313" key="2">
    <source>
        <dbReference type="Proteomes" id="UP000290870"/>
    </source>
</evidence>
<sequence>MKVFVDANIILDRYDSKRPSHRFSILCYEYLIANTQIFTSCDLITTIYYINSKYDKKQALFNIQAISKTLKIIEFSNKEVEECCKLMLEDSDYIDLEVTIQYIMAKKHNCDLIISNDKNFVAKDLKILSSEEFCKEFLES</sequence>
<dbReference type="SUPFAM" id="SSF88723">
    <property type="entry name" value="PIN domain-like"/>
    <property type="match status" value="1"/>
</dbReference>
<gene>
    <name evidence="1" type="ORF">CRU90_11075</name>
</gene>
<dbReference type="AlphaFoldDB" id="A0A4Q0ZA77"/>
<dbReference type="Proteomes" id="UP000290870">
    <property type="component" value="Unassembled WGS sequence"/>
</dbReference>
<protein>
    <submittedName>
        <fullName evidence="1">Ribonuclease</fullName>
    </submittedName>
</protein>
<dbReference type="EMBL" id="PDJZ01000016">
    <property type="protein sequence ID" value="RXJ83087.1"/>
    <property type="molecule type" value="Genomic_DNA"/>
</dbReference>
<dbReference type="CDD" id="cd09854">
    <property type="entry name" value="PIN_VapC-like"/>
    <property type="match status" value="1"/>
</dbReference>
<accession>A0A4Q0ZA77</accession>
<organism evidence="1 2">
    <name type="scientific">Arcobacter cloacae</name>
    <dbReference type="NCBI Taxonomy" id="1054034"/>
    <lineage>
        <taxon>Bacteria</taxon>
        <taxon>Pseudomonadati</taxon>
        <taxon>Campylobacterota</taxon>
        <taxon>Epsilonproteobacteria</taxon>
        <taxon>Campylobacterales</taxon>
        <taxon>Arcobacteraceae</taxon>
        <taxon>Arcobacter</taxon>
    </lineage>
</organism>